<dbReference type="EMBL" id="JAUJLE010000042">
    <property type="protein sequence ID" value="KAK0998634.1"/>
    <property type="molecule type" value="Genomic_DNA"/>
</dbReference>
<organism evidence="2 3">
    <name type="scientific">Friedmanniomyces endolithicus</name>
    <dbReference type="NCBI Taxonomy" id="329885"/>
    <lineage>
        <taxon>Eukaryota</taxon>
        <taxon>Fungi</taxon>
        <taxon>Dikarya</taxon>
        <taxon>Ascomycota</taxon>
        <taxon>Pezizomycotina</taxon>
        <taxon>Dothideomycetes</taxon>
        <taxon>Dothideomycetidae</taxon>
        <taxon>Mycosphaerellales</taxon>
        <taxon>Teratosphaeriaceae</taxon>
        <taxon>Friedmanniomyces</taxon>
    </lineage>
</organism>
<dbReference type="PANTHER" id="PTHR15615">
    <property type="match status" value="1"/>
</dbReference>
<feature type="compositionally biased region" description="Low complexity" evidence="1">
    <location>
        <begin position="682"/>
        <end position="695"/>
    </location>
</feature>
<accession>A0AAN6KSB4</accession>
<dbReference type="InterPro" id="IPR013922">
    <property type="entry name" value="Cyclin_PHO80-like"/>
</dbReference>
<feature type="region of interest" description="Disordered" evidence="1">
    <location>
        <begin position="677"/>
        <end position="698"/>
    </location>
</feature>
<gene>
    <name evidence="2" type="primary">PCL5_1</name>
    <name evidence="2" type="ORF">LTR91_006283</name>
</gene>
<dbReference type="PANTHER" id="PTHR15615:SF36">
    <property type="entry name" value="PHO85 CYCLIN-5"/>
    <property type="match status" value="1"/>
</dbReference>
<dbReference type="GO" id="GO:0016538">
    <property type="term" value="F:cyclin-dependent protein serine/threonine kinase regulator activity"/>
    <property type="evidence" value="ECO:0007669"/>
    <property type="project" value="TreeGrafter"/>
</dbReference>
<protein>
    <submittedName>
        <fullName evidence="2">PHO85 cyclin-5</fullName>
    </submittedName>
</protein>
<dbReference type="CDD" id="cd20557">
    <property type="entry name" value="CYCLIN_ScPCL1-like"/>
    <property type="match status" value="1"/>
</dbReference>
<feature type="compositionally biased region" description="Low complexity" evidence="1">
    <location>
        <begin position="27"/>
        <end position="55"/>
    </location>
</feature>
<feature type="region of interest" description="Disordered" evidence="1">
    <location>
        <begin position="1"/>
        <end position="66"/>
    </location>
</feature>
<dbReference type="AlphaFoldDB" id="A0AAN6KSB4"/>
<reference evidence="2" key="1">
    <citation type="submission" date="2023-06" db="EMBL/GenBank/DDBJ databases">
        <title>Black Yeasts Isolated from many extreme environments.</title>
        <authorList>
            <person name="Coleine C."/>
            <person name="Stajich J.E."/>
            <person name="Selbmann L."/>
        </authorList>
    </citation>
    <scope>NUCLEOTIDE SEQUENCE</scope>
    <source>
        <strain evidence="2">CCFEE 5200</strain>
    </source>
</reference>
<evidence type="ECO:0000256" key="1">
    <source>
        <dbReference type="SAM" id="MobiDB-lite"/>
    </source>
</evidence>
<feature type="region of interest" description="Disordered" evidence="1">
    <location>
        <begin position="466"/>
        <end position="514"/>
    </location>
</feature>
<keyword evidence="3" id="KW-1185">Reference proteome</keyword>
<dbReference type="Gene3D" id="1.10.472.10">
    <property type="entry name" value="Cyclin-like"/>
    <property type="match status" value="1"/>
</dbReference>
<proteinExistence type="predicted"/>
<dbReference type="GO" id="GO:0000307">
    <property type="term" value="C:cyclin-dependent protein kinase holoenzyme complex"/>
    <property type="evidence" value="ECO:0007669"/>
    <property type="project" value="TreeGrafter"/>
</dbReference>
<dbReference type="GO" id="GO:0005634">
    <property type="term" value="C:nucleus"/>
    <property type="evidence" value="ECO:0007669"/>
    <property type="project" value="TreeGrafter"/>
</dbReference>
<comment type="caution">
    <text evidence="2">The sequence shown here is derived from an EMBL/GenBank/DDBJ whole genome shotgun (WGS) entry which is preliminary data.</text>
</comment>
<dbReference type="Proteomes" id="UP001175353">
    <property type="component" value="Unassembled WGS sequence"/>
</dbReference>
<feature type="region of interest" description="Disordered" evidence="1">
    <location>
        <begin position="101"/>
        <end position="128"/>
    </location>
</feature>
<dbReference type="Pfam" id="PF08613">
    <property type="entry name" value="Cyclin"/>
    <property type="match status" value="1"/>
</dbReference>
<dbReference type="GO" id="GO:0019901">
    <property type="term" value="F:protein kinase binding"/>
    <property type="evidence" value="ECO:0007669"/>
    <property type="project" value="InterPro"/>
</dbReference>
<sequence>MSSADIQSRFDGFQPPVPQSCGPYEHSIASSASSSQDSIFSDPLSTQSSIASSISDDFRPSQEDSRHRWLPQVADPSYGLAQEQHKSQCLLRAQQASQAPSYADVTSVPAEHRQHPRRSSWERKQKPPPLVRQCERKINFVDNLVDSATQMVEVIWPLSVVPCRSEGSKRGVLPLRVYIEETLRRSRTSYSTLQVALYYLVLIKAFVPKNDFTMEQEMDCPASRALMCGRRMFLSALILASKYLQDRNYSAKAWSKMSGLPVNEINTNERTFLGKVCWKLHIPEPIFKRWTDVVLNYTPGLHPPSPGEPGFGITWAGIVPLLTPELDRVPFSETLTPSDLQCPANYGLSSPTTPTPTRSAINPMQLASTSQEGTPTPLTVLPRFLEPTLDIAPPTPALARMGPLPTPQMTPSTYGSNTPAARAFSSRRPSICSAMAFAQNATLTRCTLDAYPGALPRLDRFYQPASRRPSISTASSGSSPESMVSDHTRSSRASSISSISTVSTTSSTAPPQQQRACLARQATCRSAGQRLPVLPVMLLARREAGGGAGETDGASAVKPILIVDDTDMLASSPEALDFTVSEKAMHAPHRHSKHAPHPHHHTATGVTSAASSGFGAEKEKCRKRARPRGGRRSDLQDEIRFQLEEGLDGMHMDVVDGGEGSVSPSPAAEYAVRMLARESSHSHGNSRSNSDSKSGLVGGGCGGVVQKEAQPAATLLSAVARRDSGALQQQRVPMQKMEGKKRACCSVAAAAGATAAAAPTGLWGEVN</sequence>
<feature type="compositionally biased region" description="Basic residues" evidence="1">
    <location>
        <begin position="621"/>
        <end position="630"/>
    </location>
</feature>
<feature type="compositionally biased region" description="Basic and acidic residues" evidence="1">
    <location>
        <begin position="56"/>
        <end position="66"/>
    </location>
</feature>
<feature type="compositionally biased region" description="Basic residues" evidence="1">
    <location>
        <begin position="586"/>
        <end position="602"/>
    </location>
</feature>
<name>A0AAN6KSB4_9PEZI</name>
<feature type="compositionally biased region" description="Low complexity" evidence="1">
    <location>
        <begin position="466"/>
        <end position="482"/>
    </location>
</feature>
<feature type="compositionally biased region" description="Low complexity" evidence="1">
    <location>
        <begin position="491"/>
        <end position="509"/>
    </location>
</feature>
<feature type="region of interest" description="Disordered" evidence="1">
    <location>
        <begin position="586"/>
        <end position="636"/>
    </location>
</feature>
<evidence type="ECO:0000313" key="3">
    <source>
        <dbReference type="Proteomes" id="UP001175353"/>
    </source>
</evidence>
<evidence type="ECO:0000313" key="2">
    <source>
        <dbReference type="EMBL" id="KAK0998634.1"/>
    </source>
</evidence>